<evidence type="ECO:0000313" key="1">
    <source>
        <dbReference type="EMBL" id="ABK89373.1"/>
    </source>
</evidence>
<dbReference type="AlphaFoldDB" id="A0Q558"/>
<dbReference type="Gene3D" id="2.60.120.10">
    <property type="entry name" value="Jelly Rolls"/>
    <property type="match status" value="2"/>
</dbReference>
<dbReference type="InterPro" id="IPR011051">
    <property type="entry name" value="RmlC_Cupin_sf"/>
</dbReference>
<keyword evidence="2" id="KW-1185">Reference proteome</keyword>
<name>A0Q558_FRATN</name>
<sequence>MSNNAKYFEYTQAANIKMPAILAQYLVNDQQQAICTLDLSTQLQTDYRATSPVCLVSFINLKKGQLLEISANASSHVFVVMQGSGESRQGDIVFRWTKGDVFSFPTDKTIRHLCSDEATLYYVNDEPLLNYLGVKPSVATFVAAHYPYKTILENVANFISEFEATKRNRNGVLLANTACRLTETITPTLWSLYDVLPKNSVQLPHRHNSVALDLCLSAPTSGCYTLMSEKIDSQGNHINPVRMDWSTNGAFITPPGWWHSHHNETDEDAVVLPMQDAGLQTYLRTLFIKFFGSNG</sequence>
<dbReference type="SUPFAM" id="SSF51182">
    <property type="entry name" value="RmlC-like cupins"/>
    <property type="match status" value="1"/>
</dbReference>
<dbReference type="EMBL" id="CP000439">
    <property type="protein sequence ID" value="ABK89373.1"/>
    <property type="molecule type" value="Genomic_DNA"/>
</dbReference>
<dbReference type="KEGG" id="ftn:FTN_0477"/>
<dbReference type="InterPro" id="IPR014710">
    <property type="entry name" value="RmlC-like_jellyroll"/>
</dbReference>
<dbReference type="PANTHER" id="PTHR41517:SF1">
    <property type="entry name" value="CUPIN"/>
    <property type="match status" value="1"/>
</dbReference>
<dbReference type="InterPro" id="IPR047183">
    <property type="entry name" value="GDO-like"/>
</dbReference>
<dbReference type="CDD" id="cd02216">
    <property type="entry name" value="cupin_GDO-like_N"/>
    <property type="match status" value="1"/>
</dbReference>
<accession>A0Q558</accession>
<organism evidence="1 2">
    <name type="scientific">Francisella tularensis subsp. novicida (strain ATCC 15482 / CCUG 33449 / U112)</name>
    <dbReference type="NCBI Taxonomy" id="401614"/>
    <lineage>
        <taxon>Bacteria</taxon>
        <taxon>Pseudomonadati</taxon>
        <taxon>Pseudomonadota</taxon>
        <taxon>Gammaproteobacteria</taxon>
        <taxon>Thiotrichales</taxon>
        <taxon>Francisellaceae</taxon>
        <taxon>Francisella</taxon>
    </lineage>
</organism>
<protein>
    <submittedName>
        <fullName evidence="1">Uncharacterized protein</fullName>
    </submittedName>
</protein>
<evidence type="ECO:0000313" key="2">
    <source>
        <dbReference type="Proteomes" id="UP000000762"/>
    </source>
</evidence>
<dbReference type="PANTHER" id="PTHR41517">
    <property type="entry name" value="1,2-DIOXYGENASE PROTEIN-RELATED"/>
    <property type="match status" value="1"/>
</dbReference>
<proteinExistence type="predicted"/>
<dbReference type="GO" id="GO:0051213">
    <property type="term" value="F:dioxygenase activity"/>
    <property type="evidence" value="ECO:0007669"/>
    <property type="project" value="InterPro"/>
</dbReference>
<reference evidence="2" key="1">
    <citation type="journal article" date="2007" name="Genome Biol.">
        <title>Comparison of Francisella tularensis genomes reveals evolutionary events associated with the emergence of human pathogenic strains.</title>
        <authorList>
            <person name="Rohmer L."/>
            <person name="Fong C."/>
            <person name="Abmayr S."/>
            <person name="Wasnick M."/>
            <person name="Larson Freeman T.J."/>
            <person name="Radey M."/>
            <person name="Guina T."/>
            <person name="Svensson K."/>
            <person name="Hayden H.S."/>
            <person name="Jacobs M."/>
            <person name="Gallagher L.A."/>
            <person name="Manoil C."/>
            <person name="Ernst R.K."/>
            <person name="Drees B."/>
            <person name="Buckley D."/>
            <person name="Haugen E."/>
            <person name="Bovee D."/>
            <person name="Zhou Y."/>
            <person name="Chang J."/>
            <person name="Levy R."/>
            <person name="Lim R."/>
            <person name="Gillett W."/>
            <person name="Guenthener D."/>
            <person name="Kang A."/>
            <person name="Shaffer S.A."/>
            <person name="Taylor G."/>
            <person name="Chen J."/>
            <person name="Gallis B."/>
            <person name="D'Argenio D.A."/>
            <person name="Forsman M."/>
            <person name="Olson M.V."/>
            <person name="Goodlett D.R."/>
            <person name="Kaul R."/>
            <person name="Miller S.I."/>
            <person name="Brittnacher M.J."/>
        </authorList>
    </citation>
    <scope>NUCLEOTIDE SEQUENCE [LARGE SCALE GENOMIC DNA]</scope>
    <source>
        <strain evidence="2">U112</strain>
    </source>
</reference>
<dbReference type="Proteomes" id="UP000000762">
    <property type="component" value="Chromosome"/>
</dbReference>
<gene>
    <name evidence="1" type="ordered locus">FTN_0477</name>
</gene>
<dbReference type="KEGG" id="ftx:AW25_1555"/>